<proteinExistence type="predicted"/>
<dbReference type="KEGG" id="rkr:I6G21_02055"/>
<dbReference type="GeneID" id="61262139"/>
<organism evidence="3 6">
    <name type="scientific">Rothia kristinae</name>
    <dbReference type="NCBI Taxonomy" id="37923"/>
    <lineage>
        <taxon>Bacteria</taxon>
        <taxon>Bacillati</taxon>
        <taxon>Actinomycetota</taxon>
        <taxon>Actinomycetes</taxon>
        <taxon>Micrococcales</taxon>
        <taxon>Micrococcaceae</taxon>
        <taxon>Rothia</taxon>
    </lineage>
</organism>
<keyword evidence="6" id="KW-1185">Reference proteome</keyword>
<dbReference type="Proteomes" id="UP000594975">
    <property type="component" value="Chromosome"/>
</dbReference>
<dbReference type="Proteomes" id="UP000092021">
    <property type="component" value="Unassembled WGS sequence"/>
</dbReference>
<dbReference type="RefSeq" id="WP_064725138.1">
    <property type="nucleotide sequence ID" value="NZ_CP065738.1"/>
</dbReference>
<dbReference type="EMBL" id="CP065738">
    <property type="protein sequence ID" value="QPT54013.1"/>
    <property type="molecule type" value="Genomic_DNA"/>
</dbReference>
<evidence type="ECO:0000313" key="5">
    <source>
        <dbReference type="EMBL" id="QPT54013.1"/>
    </source>
</evidence>
<dbReference type="InterPro" id="IPR036388">
    <property type="entry name" value="WH-like_DNA-bd_sf"/>
</dbReference>
<feature type="region of interest" description="Disordered" evidence="1">
    <location>
        <begin position="1"/>
        <end position="20"/>
    </location>
</feature>
<dbReference type="InterPro" id="IPR036390">
    <property type="entry name" value="WH_DNA-bd_sf"/>
</dbReference>
<dbReference type="Pfam" id="PF24034">
    <property type="entry name" value="DUF7343"/>
    <property type="match status" value="1"/>
</dbReference>
<protein>
    <submittedName>
        <fullName evidence="5">Winged helix-turn-helix transcriptional regulator</fullName>
    </submittedName>
</protein>
<dbReference type="Gene3D" id="1.10.10.10">
    <property type="entry name" value="Winged helix-like DNA-binding domain superfamily/Winged helix DNA-binding domain"/>
    <property type="match status" value="1"/>
</dbReference>
<reference evidence="6" key="1">
    <citation type="submission" date="2016-04" db="EMBL/GenBank/DDBJ databases">
        <authorList>
            <person name="Waterworth S."/>
            <person name="Matcher G."/>
        </authorList>
    </citation>
    <scope>NUCLEOTIDE SEQUENCE [LARGE SCALE GENOMIC DNA]</scope>
    <source>
        <strain evidence="6">RuSp02-3</strain>
    </source>
</reference>
<name>A0A199NTR7_9MICC</name>
<reference evidence="3" key="2">
    <citation type="submission" date="2016-04" db="EMBL/GenBank/DDBJ databases">
        <authorList>
            <person name="Evans L.H."/>
            <person name="Alamgir A."/>
            <person name="Owens N."/>
            <person name="Weber N.D."/>
            <person name="Virtaneva K."/>
            <person name="Barbian K."/>
            <person name="Babar A."/>
            <person name="Rosenke K."/>
        </authorList>
    </citation>
    <scope>NUCLEOTIDE SEQUENCE [LARGE SCALE GENOMIC DNA]</scope>
    <source>
        <strain evidence="3">RUTW2-3</strain>
    </source>
</reference>
<dbReference type="EMBL" id="LJBJ02000005">
    <property type="protein sequence ID" value="OAX52302.1"/>
    <property type="molecule type" value="Genomic_DNA"/>
</dbReference>
<evidence type="ECO:0000313" key="6">
    <source>
        <dbReference type="Proteomes" id="UP000053171"/>
    </source>
</evidence>
<evidence type="ECO:0000313" key="3">
    <source>
        <dbReference type="EMBL" id="OAX52302.1"/>
    </source>
</evidence>
<evidence type="ECO:0000313" key="7">
    <source>
        <dbReference type="Proteomes" id="UP000092021"/>
    </source>
</evidence>
<evidence type="ECO:0000259" key="2">
    <source>
        <dbReference type="Pfam" id="PF24034"/>
    </source>
</evidence>
<reference evidence="3 6" key="3">
    <citation type="submission" date="2016-06" db="EMBL/GenBank/DDBJ databases">
        <title>Identification of putative biosynthetic pathways for the production of bioactive secondary metabolites by the marine actinomycete Kocuria kristinae RUTW2-3.</title>
        <authorList>
            <person name="Waterworth S.C."/>
            <person name="Walmsley T.A."/>
            <person name="Matongo T."/>
            <person name="Davies-Coleman M.T."/>
            <person name="Dorrington R.A."/>
        </authorList>
    </citation>
    <scope>NUCLEOTIDE SEQUENCE [LARGE SCALE GENOMIC DNA]</scope>
    <source>
        <strain evidence="6">RuSp02-3</strain>
        <strain evidence="3">RUTW2-3</strain>
        <strain evidence="4 7">RUTW4-5</strain>
    </source>
</reference>
<evidence type="ECO:0000256" key="1">
    <source>
        <dbReference type="SAM" id="MobiDB-lite"/>
    </source>
</evidence>
<gene>
    <name evidence="4" type="ORF">A5N15_04785</name>
    <name evidence="3" type="ORF">AN277_0203930</name>
    <name evidence="5" type="ORF">I6G21_02055</name>
</gene>
<evidence type="ECO:0000313" key="4">
    <source>
        <dbReference type="EMBL" id="OAX62126.1"/>
    </source>
</evidence>
<sequence length="225" mass="25668">MDHSHDLDPMTDPRTHTNTAMDTHTHAGVENGIGADDGIEYDDLEAPEMEDLLDQDDLFDYEDPLDARDDFTRRPPPDELAPAEQQAWTLWLRAHALLEARFTQACAGSAGISLPEATVLLLVGQYRGRRRRAQIVEITGWSESRTSHLLRRMERADLVVTVRDWCGTMVELTRHGWEVHHQVRPEHSEVLRSSLLWPIERSGHRLTPALAAIVDRLDPVYPSEW</sequence>
<dbReference type="EMBL" id="LWGZ01000412">
    <property type="protein sequence ID" value="OAX62126.1"/>
    <property type="molecule type" value="Genomic_DNA"/>
</dbReference>
<dbReference type="InterPro" id="IPR055767">
    <property type="entry name" value="DUF7343"/>
</dbReference>
<reference evidence="5 8" key="4">
    <citation type="submission" date="2020-12" db="EMBL/GenBank/DDBJ databases">
        <title>FDA dAtabase for Regulatory Grade micrObial Sequences (FDA-ARGOS): Supporting development and validation of Infectious Disease Dx tests.</title>
        <authorList>
            <person name="Sproer C."/>
            <person name="Gronow S."/>
            <person name="Severitt S."/>
            <person name="Schroder I."/>
            <person name="Tallon L."/>
            <person name="Sadzewicz L."/>
            <person name="Zhao X."/>
            <person name="Boylan J."/>
            <person name="Ott S."/>
            <person name="Bowen H."/>
            <person name="Vavikolanu K."/>
            <person name="Mehta A."/>
            <person name="Aluvathingal J."/>
            <person name="Nadendla S."/>
            <person name="Lowell S."/>
            <person name="Myers T."/>
            <person name="Yan Y."/>
            <person name="Sichtig H."/>
        </authorList>
    </citation>
    <scope>NUCLEOTIDE SEQUENCE [LARGE SCALE GENOMIC DNA]</scope>
    <source>
        <strain evidence="5 8">FDAARGOS_864</strain>
    </source>
</reference>
<evidence type="ECO:0000313" key="8">
    <source>
        <dbReference type="Proteomes" id="UP000594975"/>
    </source>
</evidence>
<dbReference type="AlphaFoldDB" id="A0A199NTR7"/>
<dbReference type="SUPFAM" id="SSF46785">
    <property type="entry name" value="Winged helix' DNA-binding domain"/>
    <property type="match status" value="1"/>
</dbReference>
<feature type="domain" description="DUF7343" evidence="2">
    <location>
        <begin position="116"/>
        <end position="163"/>
    </location>
</feature>
<accession>A0A199NTR7</accession>
<dbReference type="Proteomes" id="UP000053171">
    <property type="component" value="Unassembled WGS sequence"/>
</dbReference>
<feature type="compositionally biased region" description="Basic and acidic residues" evidence="1">
    <location>
        <begin position="1"/>
        <end position="15"/>
    </location>
</feature>